<dbReference type="EMBL" id="GL833132">
    <property type="protein sequence ID" value="EGB07141.1"/>
    <property type="molecule type" value="Genomic_DNA"/>
</dbReference>
<evidence type="ECO:0000256" key="1">
    <source>
        <dbReference type="ARBA" id="ARBA00005228"/>
    </source>
</evidence>
<dbReference type="InterPro" id="IPR002470">
    <property type="entry name" value="Peptidase_S9A"/>
</dbReference>
<dbReference type="InterPro" id="IPR029058">
    <property type="entry name" value="AB_hydrolase_fold"/>
</dbReference>
<proteinExistence type="inferred from homology"/>
<dbReference type="EC" id="3.4.21.-" evidence="3"/>
<dbReference type="OrthoDB" id="416344at2759"/>
<evidence type="ECO:0000256" key="3">
    <source>
        <dbReference type="RuleBase" id="RU368024"/>
    </source>
</evidence>
<evidence type="ECO:0000256" key="2">
    <source>
        <dbReference type="ARBA" id="ARBA00022801"/>
    </source>
</evidence>
<dbReference type="GO" id="GO:0004252">
    <property type="term" value="F:serine-type endopeptidase activity"/>
    <property type="evidence" value="ECO:0007669"/>
    <property type="project" value="UniProtKB-UniRule"/>
</dbReference>
<dbReference type="AlphaFoldDB" id="F0YCQ2"/>
<dbReference type="GeneID" id="20222594"/>
<sequence length="229" mass="24175">PLVVYVHGGPHSCTPLAYGAAQAFLASRGYAVLSPNYRGSTGFGAAALNALPGNVGDLDVRDVVAATEAELEKNPSLDRGAVAVVGGSHGGFLGAWLMAKRPDLYTCACLRNPVTNVAAMVGVTDIPDWCAVEVGVEVETPATPATLARLFAASPASKIDDVAGSILLAVGMRDRRVPPSQAIDYYRALKRRGKDAEMLVYPDDDHALDTPRTTADFFAECARFLDDRL</sequence>
<dbReference type="KEGG" id="aaf:AURANDRAFT_5744"/>
<organism evidence="6">
    <name type="scientific">Aureococcus anophagefferens</name>
    <name type="common">Harmful bloom alga</name>
    <dbReference type="NCBI Taxonomy" id="44056"/>
    <lineage>
        <taxon>Eukaryota</taxon>
        <taxon>Sar</taxon>
        <taxon>Stramenopiles</taxon>
        <taxon>Ochrophyta</taxon>
        <taxon>Pelagophyceae</taxon>
        <taxon>Pelagomonadales</taxon>
        <taxon>Pelagomonadaceae</taxon>
        <taxon>Aureococcus</taxon>
    </lineage>
</organism>
<keyword evidence="3" id="KW-0645">Protease</keyword>
<comment type="similarity">
    <text evidence="1 3">Belongs to the peptidase S9A family.</text>
</comment>
<feature type="non-terminal residue" evidence="5">
    <location>
        <position position="229"/>
    </location>
</feature>
<accession>F0YCQ2</accession>
<dbReference type="Pfam" id="PF00326">
    <property type="entry name" value="Peptidase_S9"/>
    <property type="match status" value="1"/>
</dbReference>
<evidence type="ECO:0000313" key="6">
    <source>
        <dbReference type="Proteomes" id="UP000002729"/>
    </source>
</evidence>
<dbReference type="PRINTS" id="PR00862">
    <property type="entry name" value="PROLIGOPTASE"/>
</dbReference>
<dbReference type="RefSeq" id="XP_009038132.1">
    <property type="nucleotide sequence ID" value="XM_009039884.1"/>
</dbReference>
<dbReference type="Gene3D" id="3.40.50.1820">
    <property type="entry name" value="alpha/beta hydrolase"/>
    <property type="match status" value="1"/>
</dbReference>
<dbReference type="InterPro" id="IPR001375">
    <property type="entry name" value="Peptidase_S9_cat"/>
</dbReference>
<keyword evidence="6" id="KW-1185">Reference proteome</keyword>
<dbReference type="SUPFAM" id="SSF53474">
    <property type="entry name" value="alpha/beta-Hydrolases"/>
    <property type="match status" value="1"/>
</dbReference>
<dbReference type="InParanoid" id="F0YCQ2"/>
<feature type="non-terminal residue" evidence="5">
    <location>
        <position position="1"/>
    </location>
</feature>
<dbReference type="Proteomes" id="UP000002729">
    <property type="component" value="Unassembled WGS sequence"/>
</dbReference>
<evidence type="ECO:0000259" key="4">
    <source>
        <dbReference type="Pfam" id="PF00326"/>
    </source>
</evidence>
<dbReference type="OMA" id="VECEEWW"/>
<dbReference type="PANTHER" id="PTHR42776">
    <property type="entry name" value="SERINE PEPTIDASE S9 FAMILY MEMBER"/>
    <property type="match status" value="1"/>
</dbReference>
<keyword evidence="2 3" id="KW-0378">Hydrolase</keyword>
<dbReference type="eggNOG" id="KOG2100">
    <property type="taxonomic scope" value="Eukaryota"/>
</dbReference>
<keyword evidence="3" id="KW-0720">Serine protease</keyword>
<evidence type="ECO:0000313" key="5">
    <source>
        <dbReference type="EMBL" id="EGB07141.1"/>
    </source>
</evidence>
<gene>
    <name evidence="5" type="ORF">AURANDRAFT_5744</name>
</gene>
<feature type="domain" description="Peptidase S9 prolyl oligopeptidase catalytic" evidence="4">
    <location>
        <begin position="21"/>
        <end position="227"/>
    </location>
</feature>
<dbReference type="GO" id="GO:0006508">
    <property type="term" value="P:proteolysis"/>
    <property type="evidence" value="ECO:0007669"/>
    <property type="project" value="UniProtKB-KW"/>
</dbReference>
<dbReference type="PANTHER" id="PTHR42776:SF4">
    <property type="entry name" value="ACYLAMINO-ACID-RELEASING ENZYME"/>
    <property type="match status" value="1"/>
</dbReference>
<name>F0YCQ2_AURAN</name>
<protein>
    <recommendedName>
        <fullName evidence="3">Prolyl endopeptidase</fullName>
        <ecNumber evidence="3">3.4.21.-</ecNumber>
    </recommendedName>
</protein>
<reference evidence="5 6" key="1">
    <citation type="journal article" date="2011" name="Proc. Natl. Acad. Sci. U.S.A.">
        <title>Niche of harmful alga Aureococcus anophagefferens revealed through ecogenomics.</title>
        <authorList>
            <person name="Gobler C.J."/>
            <person name="Berry D.L."/>
            <person name="Dyhrman S.T."/>
            <person name="Wilhelm S.W."/>
            <person name="Salamov A."/>
            <person name="Lobanov A.V."/>
            <person name="Zhang Y."/>
            <person name="Collier J.L."/>
            <person name="Wurch L.L."/>
            <person name="Kustka A.B."/>
            <person name="Dill B.D."/>
            <person name="Shah M."/>
            <person name="VerBerkmoes N.C."/>
            <person name="Kuo A."/>
            <person name="Terry A."/>
            <person name="Pangilinan J."/>
            <person name="Lindquist E.A."/>
            <person name="Lucas S."/>
            <person name="Paulsen I.T."/>
            <person name="Hattenrath-Lehmann T.K."/>
            <person name="Talmage S.C."/>
            <person name="Walker E.A."/>
            <person name="Koch F."/>
            <person name="Burson A.M."/>
            <person name="Marcoval M.A."/>
            <person name="Tang Y.Z."/>
            <person name="Lecleir G.R."/>
            <person name="Coyne K.J."/>
            <person name="Berg G.M."/>
            <person name="Bertrand E.M."/>
            <person name="Saito M.A."/>
            <person name="Gladyshev V.N."/>
            <person name="Grigoriev I.V."/>
        </authorList>
    </citation>
    <scope>NUCLEOTIDE SEQUENCE [LARGE SCALE GENOMIC DNA]</scope>
    <source>
        <strain evidence="6">CCMP 1984</strain>
    </source>
</reference>